<evidence type="ECO:0000313" key="1">
    <source>
        <dbReference type="EMBL" id="MBE9254037.1"/>
    </source>
</evidence>
<evidence type="ECO:0000313" key="2">
    <source>
        <dbReference type="Proteomes" id="UP000658720"/>
    </source>
</evidence>
<reference evidence="1 2" key="1">
    <citation type="submission" date="2020-10" db="EMBL/GenBank/DDBJ databases">
        <authorList>
            <person name="Castelo-Branco R."/>
            <person name="Eusebio N."/>
            <person name="Adriana R."/>
            <person name="Vieira A."/>
            <person name="Brugerolle De Fraissinette N."/>
            <person name="Rezende De Castro R."/>
            <person name="Schneider M.P."/>
            <person name="Vasconcelos V."/>
            <person name="Leao P.N."/>
        </authorList>
    </citation>
    <scope>NUCLEOTIDE SEQUENCE [LARGE SCALE GENOMIC DNA]</scope>
    <source>
        <strain evidence="1 2">LEGE 00031</strain>
    </source>
</reference>
<accession>A0ABR9VRS9</accession>
<sequence length="262" mass="29721">MYDNTCKYLAETYPADFATWLLGKPIALTKLEPRELSSEPIRADSLTFLASQDVILHLEFQTRPDQAIPFRMADYYLRLYRKYPQQRIQQFVVYLLPSQDPLVGQTTFELANLRHEFTVIRLWEQPVDIFLQNPGLMPLAALSQTPDPIQTLRDIAQRIDCIAECRQQRNLTAATEIISGLALDKQVIQRLLRSDIMKESVIYQAILEEGKLEGKVEGLQEGLMEAKKQIALNMLGSGLAKSLIVELTGLSPAEVDTLELSN</sequence>
<dbReference type="PANTHER" id="PTHR34613">
    <property type="entry name" value="SLL0800 PROTEIN"/>
    <property type="match status" value="1"/>
</dbReference>
<gene>
    <name evidence="1" type="ORF">IQ217_09320</name>
</gene>
<dbReference type="RefSeq" id="WP_190599664.1">
    <property type="nucleotide sequence ID" value="NZ_JADEVV010000022.1"/>
</dbReference>
<dbReference type="EMBL" id="JADEVV010000022">
    <property type="protein sequence ID" value="MBE9254037.1"/>
    <property type="molecule type" value="Genomic_DNA"/>
</dbReference>
<dbReference type="PANTHER" id="PTHR34613:SF1">
    <property type="entry name" value="SLL6017 PROTEIN"/>
    <property type="match status" value="1"/>
</dbReference>
<comment type="caution">
    <text evidence="1">The sequence shown here is derived from an EMBL/GenBank/DDBJ whole genome shotgun (WGS) entry which is preliminary data.</text>
</comment>
<proteinExistence type="predicted"/>
<name>A0ABR9VRS9_9SYNC</name>
<dbReference type="NCBIfam" id="TIGR01784">
    <property type="entry name" value="T_den_put_tspse"/>
    <property type="match status" value="1"/>
</dbReference>
<dbReference type="Proteomes" id="UP000658720">
    <property type="component" value="Unassembled WGS sequence"/>
</dbReference>
<protein>
    <submittedName>
        <fullName evidence="1">Rpn family recombination-promoting nuclease/putative transposase</fullName>
    </submittedName>
</protein>
<keyword evidence="2" id="KW-1185">Reference proteome</keyword>
<organism evidence="1 2">
    <name type="scientific">Synechocystis salina LEGE 00031</name>
    <dbReference type="NCBI Taxonomy" id="1828736"/>
    <lineage>
        <taxon>Bacteria</taxon>
        <taxon>Bacillati</taxon>
        <taxon>Cyanobacteriota</taxon>
        <taxon>Cyanophyceae</taxon>
        <taxon>Synechococcales</taxon>
        <taxon>Merismopediaceae</taxon>
        <taxon>Synechocystis</taxon>
    </lineage>
</organism>
<dbReference type="InterPro" id="IPR010106">
    <property type="entry name" value="RpnA"/>
</dbReference>